<name>A0A4C1WQR6_EUMVA</name>
<dbReference type="Gene3D" id="3.20.20.80">
    <property type="entry name" value="Glycosidases"/>
    <property type="match status" value="2"/>
</dbReference>
<dbReference type="AlphaFoldDB" id="A0A4C1WQR6"/>
<dbReference type="SMART" id="SM00642">
    <property type="entry name" value="Aamy"/>
    <property type="match status" value="1"/>
</dbReference>
<proteinExistence type="predicted"/>
<dbReference type="SUPFAM" id="SSF51445">
    <property type="entry name" value="(Trans)glycosidases"/>
    <property type="match status" value="1"/>
</dbReference>
<evidence type="ECO:0000256" key="3">
    <source>
        <dbReference type="SAM" id="SignalP"/>
    </source>
</evidence>
<evidence type="ECO:0000256" key="1">
    <source>
        <dbReference type="ARBA" id="ARBA00001657"/>
    </source>
</evidence>
<evidence type="ECO:0000313" key="5">
    <source>
        <dbReference type="EMBL" id="GBP53200.1"/>
    </source>
</evidence>
<dbReference type="Pfam" id="PF00128">
    <property type="entry name" value="Alpha-amylase"/>
    <property type="match status" value="2"/>
</dbReference>
<protein>
    <recommendedName>
        <fullName evidence="2">alpha-glucosidase</fullName>
        <ecNumber evidence="2">3.2.1.20</ecNumber>
    </recommendedName>
</protein>
<feature type="signal peptide" evidence="3">
    <location>
        <begin position="1"/>
        <end position="30"/>
    </location>
</feature>
<comment type="catalytic activity">
    <reaction evidence="1">
        <text>Hydrolysis of terminal, non-reducing (1-&gt;4)-linked alpha-D-glucose residues with release of alpha-D-glucose.</text>
        <dbReference type="EC" id="3.2.1.20"/>
    </reaction>
</comment>
<gene>
    <name evidence="5" type="primary">Mal-A2</name>
    <name evidence="5" type="ORF">EVAR_8977_1</name>
</gene>
<feature type="domain" description="Glycosyl hydrolase family 13 catalytic" evidence="4">
    <location>
        <begin position="40"/>
        <end position="490"/>
    </location>
</feature>
<organism evidence="5 6">
    <name type="scientific">Eumeta variegata</name>
    <name type="common">Bagworm moth</name>
    <name type="synonym">Eumeta japonica</name>
    <dbReference type="NCBI Taxonomy" id="151549"/>
    <lineage>
        <taxon>Eukaryota</taxon>
        <taxon>Metazoa</taxon>
        <taxon>Ecdysozoa</taxon>
        <taxon>Arthropoda</taxon>
        <taxon>Hexapoda</taxon>
        <taxon>Insecta</taxon>
        <taxon>Pterygota</taxon>
        <taxon>Neoptera</taxon>
        <taxon>Endopterygota</taxon>
        <taxon>Lepidoptera</taxon>
        <taxon>Glossata</taxon>
        <taxon>Ditrysia</taxon>
        <taxon>Tineoidea</taxon>
        <taxon>Psychidae</taxon>
        <taxon>Oiketicinae</taxon>
        <taxon>Eumeta</taxon>
    </lineage>
</organism>
<accession>A0A4C1WQR6</accession>
<evidence type="ECO:0000256" key="2">
    <source>
        <dbReference type="ARBA" id="ARBA00012741"/>
    </source>
</evidence>
<feature type="chain" id="PRO_5020028371" description="alpha-glucosidase" evidence="3">
    <location>
        <begin position="31"/>
        <end position="636"/>
    </location>
</feature>
<dbReference type="InterPro" id="IPR006047">
    <property type="entry name" value="GH13_cat_dom"/>
</dbReference>
<dbReference type="OrthoDB" id="1740265at2759"/>
<dbReference type="InterPro" id="IPR017853">
    <property type="entry name" value="GH"/>
</dbReference>
<keyword evidence="6" id="KW-1185">Reference proteome</keyword>
<dbReference type="EC" id="3.2.1.20" evidence="2"/>
<sequence length="636" mass="68961">MEPPEGLDMRAPLVIFLDLLTLWTAAGGAAERSADAVYYRVHVDSFKDGDGDGLGDLAGATQKISYVKALGADAALLSPLAARSADCRRPGTIDLANIDDRYGTPGQLAELLSKAKKIDLKVLVTLPVQTISVTSEWFRSSANKTLGFEDWIYWREGVRDHEPPVSYCSIKDKQFAHNSTSSSSPSHYVYIKIQAEEGVAWKWHEERSAWWGGRQDEAVLNLCSSGVSAALSAAQCTWIGRGVSGLLISPDYPTEPSCGRRLLRQMVSGTNDCARASNVDLPVILVESSLGIDTATDLYGEDNGAVGIRLVSNALALTPKPTTPKLALRLHTALMYASDKSRPVWLFKTANEVVISYWRARVARVIRCKGRDRVRRPKGADTWGHTSLTVLFILRVLTSELNHDRITSRYGAEMVDTVNLLALVLPGSVLVQQGDELGAPDALLEWLPSPSDKCWPDRPQPSAAPFPWDDTVHGGFTSNEPWLPLAPNFRYVNAKTQFGSESSHVSVFRVAAAMRRSPAMGPYVEIIRLGDAVAVLRWGGVGTLLLVCNPSGADAAVQLSRIPGLPRDITVAASSAGSRLPSGTHLQADKVFELTPGEALLFAGPPRHCGGPGPVDKIANKLSEGWQTLNKYFSNM</sequence>
<evidence type="ECO:0000259" key="4">
    <source>
        <dbReference type="SMART" id="SM00642"/>
    </source>
</evidence>
<dbReference type="PANTHER" id="PTHR10357">
    <property type="entry name" value="ALPHA-AMYLASE FAMILY MEMBER"/>
    <property type="match status" value="1"/>
</dbReference>
<reference evidence="5 6" key="1">
    <citation type="journal article" date="2019" name="Commun. Biol.">
        <title>The bagworm genome reveals a unique fibroin gene that provides high tensile strength.</title>
        <authorList>
            <person name="Kono N."/>
            <person name="Nakamura H."/>
            <person name="Ohtoshi R."/>
            <person name="Tomita M."/>
            <person name="Numata K."/>
            <person name="Arakawa K."/>
        </authorList>
    </citation>
    <scope>NUCLEOTIDE SEQUENCE [LARGE SCALE GENOMIC DNA]</scope>
</reference>
<keyword evidence="3" id="KW-0732">Signal</keyword>
<dbReference type="InterPro" id="IPR045857">
    <property type="entry name" value="O16G_dom_2"/>
</dbReference>
<dbReference type="STRING" id="151549.A0A4C1WQR6"/>
<dbReference type="GO" id="GO:0004558">
    <property type="term" value="F:alpha-1,4-glucosidase activity"/>
    <property type="evidence" value="ECO:0007669"/>
    <property type="project" value="UniProtKB-EC"/>
</dbReference>
<comment type="caution">
    <text evidence="5">The sequence shown here is derived from an EMBL/GenBank/DDBJ whole genome shotgun (WGS) entry which is preliminary data.</text>
</comment>
<dbReference type="GO" id="GO:0005975">
    <property type="term" value="P:carbohydrate metabolic process"/>
    <property type="evidence" value="ECO:0007669"/>
    <property type="project" value="InterPro"/>
</dbReference>
<dbReference type="Proteomes" id="UP000299102">
    <property type="component" value="Unassembled WGS sequence"/>
</dbReference>
<dbReference type="EMBL" id="BGZK01000618">
    <property type="protein sequence ID" value="GBP53200.1"/>
    <property type="molecule type" value="Genomic_DNA"/>
</dbReference>
<dbReference type="Gene3D" id="3.90.400.10">
    <property type="entry name" value="Oligo-1,6-glucosidase, Domain 2"/>
    <property type="match status" value="1"/>
</dbReference>
<evidence type="ECO:0000313" key="6">
    <source>
        <dbReference type="Proteomes" id="UP000299102"/>
    </source>
</evidence>